<accession>A0A0R1TYK4</accession>
<dbReference type="PATRIC" id="fig|1423783.4.peg.1091"/>
<keyword evidence="1" id="KW-0472">Membrane</keyword>
<evidence type="ECO:0000256" key="1">
    <source>
        <dbReference type="SAM" id="Phobius"/>
    </source>
</evidence>
<dbReference type="Gene3D" id="1.20.120.1220">
    <property type="match status" value="1"/>
</dbReference>
<comment type="caution">
    <text evidence="2">The sequence shown here is derived from an EMBL/GenBank/DDBJ whole genome shotgun (WGS) entry which is preliminary data.</text>
</comment>
<evidence type="ECO:0000313" key="2">
    <source>
        <dbReference type="EMBL" id="KRL86303.1"/>
    </source>
</evidence>
<feature type="transmembrane region" description="Helical" evidence="1">
    <location>
        <begin position="79"/>
        <end position="106"/>
    </location>
</feature>
<dbReference type="EMBL" id="AZFJ01000046">
    <property type="protein sequence ID" value="KRL86303.1"/>
    <property type="molecule type" value="Genomic_DNA"/>
</dbReference>
<evidence type="ECO:0008006" key="4">
    <source>
        <dbReference type="Google" id="ProtNLM"/>
    </source>
</evidence>
<feature type="transmembrane region" description="Helical" evidence="1">
    <location>
        <begin position="52"/>
        <end position="73"/>
    </location>
</feature>
<keyword evidence="1" id="KW-1133">Transmembrane helix</keyword>
<gene>
    <name evidence="2" type="ORF">FC50_GL001053</name>
</gene>
<feature type="transmembrane region" description="Helical" evidence="1">
    <location>
        <begin position="118"/>
        <end position="148"/>
    </location>
</feature>
<reference evidence="2 3" key="1">
    <citation type="journal article" date="2015" name="Genome Announc.">
        <title>Expanding the biotechnology potential of lactobacilli through comparative genomics of 213 strains and associated genera.</title>
        <authorList>
            <person name="Sun Z."/>
            <person name="Harris H.M."/>
            <person name="McCann A."/>
            <person name="Guo C."/>
            <person name="Argimon S."/>
            <person name="Zhang W."/>
            <person name="Yang X."/>
            <person name="Jeffery I.B."/>
            <person name="Cooney J.C."/>
            <person name="Kagawa T.F."/>
            <person name="Liu W."/>
            <person name="Song Y."/>
            <person name="Salvetti E."/>
            <person name="Wrobel A."/>
            <person name="Rasinkangas P."/>
            <person name="Parkhill J."/>
            <person name="Rea M.C."/>
            <person name="O'Sullivan O."/>
            <person name="Ritari J."/>
            <person name="Douillard F.P."/>
            <person name="Paul Ross R."/>
            <person name="Yang R."/>
            <person name="Briner A.E."/>
            <person name="Felis G.E."/>
            <person name="de Vos W.M."/>
            <person name="Barrangou R."/>
            <person name="Klaenhammer T.R."/>
            <person name="Caufield P.W."/>
            <person name="Cui Y."/>
            <person name="Zhang H."/>
            <person name="O'Toole P.W."/>
        </authorList>
    </citation>
    <scope>NUCLEOTIDE SEQUENCE [LARGE SCALE GENOMIC DNA]</scope>
    <source>
        <strain evidence="2 3">DSM 15945</strain>
    </source>
</reference>
<name>A0A0R1TYK4_9LACO</name>
<keyword evidence="3" id="KW-1185">Reference proteome</keyword>
<organism evidence="2 3">
    <name type="scientific">Lacticaseibacillus pantheris DSM 15945 = JCM 12539 = NBRC 106106</name>
    <dbReference type="NCBI Taxonomy" id="1423783"/>
    <lineage>
        <taxon>Bacteria</taxon>
        <taxon>Bacillati</taxon>
        <taxon>Bacillota</taxon>
        <taxon>Bacilli</taxon>
        <taxon>Lactobacillales</taxon>
        <taxon>Lactobacillaceae</taxon>
        <taxon>Lacticaseibacillus</taxon>
    </lineage>
</organism>
<evidence type="ECO:0000313" key="3">
    <source>
        <dbReference type="Proteomes" id="UP000051922"/>
    </source>
</evidence>
<dbReference type="AlphaFoldDB" id="A0A0R1TYK4"/>
<proteinExistence type="predicted"/>
<protein>
    <recommendedName>
        <fullName evidence="4">Prepilin type IV endopeptidase peptidase domain-containing protein</fullName>
    </recommendedName>
</protein>
<dbReference type="Proteomes" id="UP000051922">
    <property type="component" value="Unassembled WGS sequence"/>
</dbReference>
<sequence length="151" mass="16176">MTWLATTQTILCFIPLAYFAILDYRTMSIPAAPLEIWCTIICLYGAIRDWHLLAVAIAVMVVTGAFAWCTRGMGSADVLVIGALAATLGLLPTLWGLLLACMLGCCHCLCSRTRRIPFVPALFVGNAVIAGLPLLHLTLPVIGAYTLVLLG</sequence>
<keyword evidence="1" id="KW-0812">Transmembrane</keyword>
<dbReference type="RefSeq" id="WP_056956659.1">
    <property type="nucleotide sequence ID" value="NZ_AZFJ01000046.1"/>
</dbReference>